<dbReference type="Gene3D" id="3.65.10.10">
    <property type="entry name" value="Enolpyruvate transferase domain"/>
    <property type="match status" value="2"/>
</dbReference>
<name>A0A7U9TIU0_9MOLU</name>
<dbReference type="GO" id="GO:0003866">
    <property type="term" value="F:3-phosphoshikimate 1-carboxyvinyltransferase activity"/>
    <property type="evidence" value="ECO:0007669"/>
    <property type="project" value="UniProtKB-UniRule"/>
</dbReference>
<comment type="function">
    <text evidence="7">Catalyzes the transfer of the enolpyruvyl moiety of phosphoenolpyruvate (PEP) to the 5-hydroxyl of shikimate-3-phosphate (S3P) to produce enolpyruvyl shikimate-3-phosphate and inorganic phosphate.</text>
</comment>
<feature type="binding site" evidence="7">
    <location>
        <position position="405"/>
    </location>
    <ligand>
        <name>phosphoenolpyruvate</name>
        <dbReference type="ChEBI" id="CHEBI:58702"/>
    </ligand>
</feature>
<dbReference type="AlphaFoldDB" id="A0A7U9TIU0"/>
<accession>A0A7U9TIU0</accession>
<dbReference type="NCBIfam" id="TIGR01356">
    <property type="entry name" value="aroA"/>
    <property type="match status" value="1"/>
</dbReference>
<dbReference type="PIRSF" id="PIRSF000505">
    <property type="entry name" value="EPSPS"/>
    <property type="match status" value="1"/>
</dbReference>
<feature type="binding site" evidence="7">
    <location>
        <position position="21"/>
    </location>
    <ligand>
        <name>3-phosphoshikimate</name>
        <dbReference type="ChEBI" id="CHEBI:145989"/>
    </ligand>
</feature>
<dbReference type="SUPFAM" id="SSF55205">
    <property type="entry name" value="EPT/RTPC-like"/>
    <property type="match status" value="1"/>
</dbReference>
<feature type="binding site" evidence="7">
    <location>
        <position position="158"/>
    </location>
    <ligand>
        <name>3-phosphoshikimate</name>
        <dbReference type="ChEBI" id="CHEBI:145989"/>
    </ligand>
</feature>
<feature type="binding site" evidence="7">
    <location>
        <position position="305"/>
    </location>
    <ligand>
        <name>3-phosphoshikimate</name>
        <dbReference type="ChEBI" id="CHEBI:145989"/>
    </ligand>
</feature>
<dbReference type="PROSITE" id="PS00885">
    <property type="entry name" value="EPSP_SYNTHASE_2"/>
    <property type="match status" value="1"/>
</dbReference>
<feature type="binding site" evidence="7">
    <location>
        <position position="113"/>
    </location>
    <ligand>
        <name>phosphoenolpyruvate</name>
        <dbReference type="ChEBI" id="CHEBI:58702"/>
    </ligand>
</feature>
<comment type="subcellular location">
    <subcellularLocation>
        <location evidence="7">Cytoplasm</location>
    </subcellularLocation>
</comment>
<evidence type="ECO:0000313" key="9">
    <source>
        <dbReference type="EMBL" id="BCR35480.1"/>
    </source>
</evidence>
<evidence type="ECO:0000256" key="3">
    <source>
        <dbReference type="ARBA" id="ARBA00022605"/>
    </source>
</evidence>
<comment type="subunit">
    <text evidence="7">Monomer.</text>
</comment>
<comment type="pathway">
    <text evidence="1 7">Metabolic intermediate biosynthesis; chorismate biosynthesis; chorismate from D-erythrose 4-phosphate and phosphoenolpyruvate: step 6/7.</text>
</comment>
<dbReference type="RefSeq" id="WP_176240030.1">
    <property type="nucleotide sequence ID" value="NZ_AP024412.1"/>
</dbReference>
<comment type="similarity">
    <text evidence="2 7">Belongs to the EPSP synthase family.</text>
</comment>
<evidence type="ECO:0000256" key="1">
    <source>
        <dbReference type="ARBA" id="ARBA00004811"/>
    </source>
</evidence>
<keyword evidence="4 7" id="KW-0808">Transferase</keyword>
<evidence type="ECO:0000256" key="5">
    <source>
        <dbReference type="ARBA" id="ARBA00023141"/>
    </source>
</evidence>
<dbReference type="InterPro" id="IPR036968">
    <property type="entry name" value="Enolpyruvate_Tfrase_sf"/>
</dbReference>
<keyword evidence="10" id="KW-1185">Reference proteome</keyword>
<feature type="binding site" evidence="7">
    <location>
        <position position="186"/>
    </location>
    <ligand>
        <name>3-phosphoshikimate</name>
        <dbReference type="ChEBI" id="CHEBI:145989"/>
    </ligand>
</feature>
<protein>
    <recommendedName>
        <fullName evidence="7">3-phosphoshikimate 1-carboxyvinyltransferase</fullName>
        <ecNumber evidence="7">2.5.1.19</ecNumber>
    </recommendedName>
    <alternativeName>
        <fullName evidence="7">5-enolpyruvylshikimate-3-phosphate synthase</fullName>
        <shortName evidence="7">EPSP synthase</shortName>
        <shortName evidence="7">EPSPS</shortName>
    </alternativeName>
</protein>
<proteinExistence type="inferred from homology"/>
<dbReference type="Proteomes" id="UP000620133">
    <property type="component" value="Chromosome"/>
</dbReference>
<keyword evidence="5 7" id="KW-0057">Aromatic amino acid biosynthesis</keyword>
<dbReference type="GO" id="GO:0005737">
    <property type="term" value="C:cytoplasm"/>
    <property type="evidence" value="ECO:0007669"/>
    <property type="project" value="UniProtKB-SubCell"/>
</dbReference>
<feature type="binding site" evidence="7">
    <location>
        <position position="379"/>
    </location>
    <ligand>
        <name>phosphoenolpyruvate</name>
        <dbReference type="ChEBI" id="CHEBI:58702"/>
    </ligand>
</feature>
<evidence type="ECO:0000256" key="7">
    <source>
        <dbReference type="HAMAP-Rule" id="MF_00210"/>
    </source>
</evidence>
<evidence type="ECO:0000256" key="4">
    <source>
        <dbReference type="ARBA" id="ARBA00022679"/>
    </source>
</evidence>
<dbReference type="InterPro" id="IPR013792">
    <property type="entry name" value="RNA3'P_cycl/enolpyr_Trfase_a/b"/>
</dbReference>
<feature type="binding site" evidence="7">
    <location>
        <position position="85"/>
    </location>
    <ligand>
        <name>phosphoenolpyruvate</name>
        <dbReference type="ChEBI" id="CHEBI:58702"/>
    </ligand>
</feature>
<dbReference type="GO" id="GO:0009073">
    <property type="term" value="P:aromatic amino acid family biosynthetic process"/>
    <property type="evidence" value="ECO:0007669"/>
    <property type="project" value="UniProtKB-KW"/>
</dbReference>
<feature type="binding site" evidence="7">
    <location>
        <position position="332"/>
    </location>
    <ligand>
        <name>3-phosphoshikimate</name>
        <dbReference type="ChEBI" id="CHEBI:145989"/>
    </ligand>
</feature>
<gene>
    <name evidence="7 9" type="primary">aroA</name>
    <name evidence="9" type="ORF">MPAN_003730</name>
</gene>
<feature type="binding site" evidence="7">
    <location>
        <position position="20"/>
    </location>
    <ligand>
        <name>phosphoenolpyruvate</name>
        <dbReference type="ChEBI" id="CHEBI:58702"/>
    </ligand>
</feature>
<keyword evidence="3 7" id="KW-0028">Amino-acid biosynthesis</keyword>
<feature type="binding site" evidence="7">
    <location>
        <position position="25"/>
    </location>
    <ligand>
        <name>3-phosphoshikimate</name>
        <dbReference type="ChEBI" id="CHEBI:145989"/>
    </ligand>
</feature>
<comment type="catalytic activity">
    <reaction evidence="6">
        <text>3-phosphoshikimate + phosphoenolpyruvate = 5-O-(1-carboxyvinyl)-3-phosphoshikimate + phosphate</text>
        <dbReference type="Rhea" id="RHEA:21256"/>
        <dbReference type="ChEBI" id="CHEBI:43474"/>
        <dbReference type="ChEBI" id="CHEBI:57701"/>
        <dbReference type="ChEBI" id="CHEBI:58702"/>
        <dbReference type="ChEBI" id="CHEBI:145989"/>
        <dbReference type="EC" id="2.5.1.19"/>
    </reaction>
    <physiologicalReaction direction="left-to-right" evidence="6">
        <dbReference type="Rhea" id="RHEA:21257"/>
    </physiologicalReaction>
</comment>
<dbReference type="EMBL" id="AP024412">
    <property type="protein sequence ID" value="BCR35480.1"/>
    <property type="molecule type" value="Genomic_DNA"/>
</dbReference>
<feature type="binding site" evidence="7">
    <location>
        <position position="160"/>
    </location>
    <ligand>
        <name>phosphoenolpyruvate</name>
        <dbReference type="ChEBI" id="CHEBI:58702"/>
    </ligand>
</feature>
<dbReference type="InterPro" id="IPR006264">
    <property type="entry name" value="EPSP_synthase"/>
</dbReference>
<feature type="binding site" evidence="7">
    <location>
        <position position="20"/>
    </location>
    <ligand>
        <name>3-phosphoshikimate</name>
        <dbReference type="ChEBI" id="CHEBI:145989"/>
    </ligand>
</feature>
<keyword evidence="7" id="KW-0963">Cytoplasm</keyword>
<comment type="caution">
    <text evidence="7">Lacks conserved residue(s) required for the propagation of feature annotation.</text>
</comment>
<reference evidence="9" key="1">
    <citation type="submission" date="2021-01" db="EMBL/GenBank/DDBJ databases">
        <title>Draft genome sequence of Acholeplasmataceae bacterium strain Mahy22.</title>
        <authorList>
            <person name="Watanabe M."/>
            <person name="Kojima H."/>
            <person name="Fukui M."/>
        </authorList>
    </citation>
    <scope>NUCLEOTIDE SEQUENCE</scope>
    <source>
        <strain evidence="9">Mahy22</strain>
    </source>
</reference>
<dbReference type="PANTHER" id="PTHR21090">
    <property type="entry name" value="AROM/DEHYDROQUINATE SYNTHASE"/>
    <property type="match status" value="1"/>
</dbReference>
<feature type="binding site" evidence="7">
    <location>
        <position position="159"/>
    </location>
    <ligand>
        <name>3-phosphoshikimate</name>
        <dbReference type="ChEBI" id="CHEBI:145989"/>
    </ligand>
</feature>
<dbReference type="InterPro" id="IPR001986">
    <property type="entry name" value="Enolpyruvate_Tfrase_dom"/>
</dbReference>
<evidence type="ECO:0000313" key="10">
    <source>
        <dbReference type="Proteomes" id="UP000620133"/>
    </source>
</evidence>
<organism evidence="9 10">
    <name type="scientific">Mariniplasma anaerobium</name>
    <dbReference type="NCBI Taxonomy" id="2735436"/>
    <lineage>
        <taxon>Bacteria</taxon>
        <taxon>Bacillati</taxon>
        <taxon>Mycoplasmatota</taxon>
        <taxon>Mollicutes</taxon>
        <taxon>Acholeplasmatales</taxon>
        <taxon>Acholeplasmataceae</taxon>
        <taxon>Mariniplasma</taxon>
    </lineage>
</organism>
<evidence type="ECO:0000259" key="8">
    <source>
        <dbReference type="Pfam" id="PF00275"/>
    </source>
</evidence>
<dbReference type="PANTHER" id="PTHR21090:SF5">
    <property type="entry name" value="PENTAFUNCTIONAL AROM POLYPEPTIDE"/>
    <property type="match status" value="1"/>
</dbReference>
<dbReference type="GO" id="GO:0009423">
    <property type="term" value="P:chorismate biosynthetic process"/>
    <property type="evidence" value="ECO:0007669"/>
    <property type="project" value="UniProtKB-UniRule"/>
</dbReference>
<dbReference type="CDD" id="cd01556">
    <property type="entry name" value="EPSP_synthase"/>
    <property type="match status" value="1"/>
</dbReference>
<dbReference type="KEGG" id="manr:MPAN_003730"/>
<sequence length="425" mass="47328">MKVTIKPSKLNGTVKVVSSKSLSHRYVIAAGLAKGTSVVSNVLDSNDLSATKKALEGLNVTFEDEKVISSGYKLISDTVDCIESGSTLRFMIPIYMLQKEKVIFKGSGGLIDRPLNVYENIFTDKGLGFHHLEKDHYLPLEIEGKLEGGHYKVRGDISSQFVSGLLFALPLAKKDSIIEITTPLSSKGYVDMTLDTLTKFGIQYEYVDNRIFIPGKQKYEPRVLDVEGDFSQGAFWMVAGTINQHKLPLFLRNLDPLSKQGDRKIADIISKMGGYIYFQKDLKQFVVYPRQTKGGLIIDIDPIPDLGPILMVLAALSEGETHFINCHRLKIKESDRLNAMYEVLTKFGVEMKITDDEAWITGQTSLKGNLEFSSYNDHRIAMAIAIASLRADGDVTITDSQAVEKSYPNFFEVFKELGGLVDEID</sequence>
<dbReference type="InterPro" id="IPR023193">
    <property type="entry name" value="EPSP_synthase_CS"/>
</dbReference>
<dbReference type="Pfam" id="PF00275">
    <property type="entry name" value="EPSP_synthase"/>
    <property type="match status" value="1"/>
</dbReference>
<dbReference type="EC" id="2.5.1.19" evidence="7"/>
<feature type="domain" description="Enolpyruvate transferase" evidence="8">
    <location>
        <begin position="6"/>
        <end position="413"/>
    </location>
</feature>
<feature type="binding site" evidence="7">
    <location>
        <position position="336"/>
    </location>
    <ligand>
        <name>phosphoenolpyruvate</name>
        <dbReference type="ChEBI" id="CHEBI:58702"/>
    </ligand>
</feature>
<evidence type="ECO:0000256" key="2">
    <source>
        <dbReference type="ARBA" id="ARBA00009948"/>
    </source>
</evidence>
<feature type="binding site" evidence="7">
    <location>
        <position position="160"/>
    </location>
    <ligand>
        <name>3-phosphoshikimate</name>
        <dbReference type="ChEBI" id="CHEBI:145989"/>
    </ligand>
</feature>
<dbReference type="HAMAP" id="MF_00210">
    <property type="entry name" value="EPSP_synth"/>
    <property type="match status" value="1"/>
</dbReference>
<dbReference type="UniPathway" id="UPA00053">
    <property type="reaction ID" value="UER00089"/>
</dbReference>
<feature type="active site" description="Proton acceptor" evidence="7">
    <location>
        <position position="305"/>
    </location>
</feature>
<evidence type="ECO:0000256" key="6">
    <source>
        <dbReference type="ARBA" id="ARBA00044633"/>
    </source>
</evidence>
<dbReference type="GO" id="GO:0008652">
    <property type="term" value="P:amino acid biosynthetic process"/>
    <property type="evidence" value="ECO:0007669"/>
    <property type="project" value="UniProtKB-KW"/>
</dbReference>